<dbReference type="EnsemblMetazoa" id="MDOA000360-RA">
    <property type="protein sequence ID" value="MDOA000360-PA"/>
    <property type="gene ID" value="MDOA000360"/>
</dbReference>
<dbReference type="InterPro" id="IPR019799">
    <property type="entry name" value="Glyco_hydro_22_CS"/>
</dbReference>
<dbReference type="Proteomes" id="UP001652621">
    <property type="component" value="Unplaced"/>
</dbReference>
<evidence type="ECO:0000313" key="14">
    <source>
        <dbReference type="RefSeq" id="XP_005187512.3"/>
    </source>
</evidence>
<keyword evidence="3" id="KW-0929">Antimicrobial</keyword>
<dbReference type="EC" id="3.2.1.17" evidence="2"/>
<reference evidence="14" key="2">
    <citation type="submission" date="2025-05" db="UniProtKB">
        <authorList>
            <consortium name="RefSeq"/>
        </authorList>
    </citation>
    <scope>IDENTIFICATION</scope>
    <source>
        <strain evidence="14">Aabys</strain>
        <tissue evidence="14">Whole body</tissue>
    </source>
</reference>
<evidence type="ECO:0000313" key="13">
    <source>
        <dbReference type="Proteomes" id="UP001652621"/>
    </source>
</evidence>
<evidence type="ECO:0000256" key="8">
    <source>
        <dbReference type="ARBA" id="ARBA00023295"/>
    </source>
</evidence>
<dbReference type="KEGG" id="mde:101900617"/>
<dbReference type="VEuPathDB" id="VectorBase:MDOA000360"/>
<accession>A0A1I8M1S3</accession>
<feature type="signal peptide" evidence="10">
    <location>
        <begin position="1"/>
        <end position="29"/>
    </location>
</feature>
<keyword evidence="8" id="KW-0326">Glycosidase</keyword>
<evidence type="ECO:0000256" key="10">
    <source>
        <dbReference type="SAM" id="SignalP"/>
    </source>
</evidence>
<evidence type="ECO:0000256" key="2">
    <source>
        <dbReference type="ARBA" id="ARBA00012732"/>
    </source>
</evidence>
<organism evidence="12">
    <name type="scientific">Musca domestica</name>
    <name type="common">House fly</name>
    <dbReference type="NCBI Taxonomy" id="7370"/>
    <lineage>
        <taxon>Eukaryota</taxon>
        <taxon>Metazoa</taxon>
        <taxon>Ecdysozoa</taxon>
        <taxon>Arthropoda</taxon>
        <taxon>Hexapoda</taxon>
        <taxon>Insecta</taxon>
        <taxon>Pterygota</taxon>
        <taxon>Neoptera</taxon>
        <taxon>Endopterygota</taxon>
        <taxon>Diptera</taxon>
        <taxon>Brachycera</taxon>
        <taxon>Muscomorpha</taxon>
        <taxon>Muscoidea</taxon>
        <taxon>Muscidae</taxon>
        <taxon>Musca</taxon>
    </lineage>
</organism>
<accession>A0A9J7CXK8</accession>
<name>A0A1I8M1S3_MUSDO</name>
<keyword evidence="4" id="KW-0081">Bacteriolytic enzyme</keyword>
<dbReference type="GO" id="GO:0042742">
    <property type="term" value="P:defense response to bacterium"/>
    <property type="evidence" value="ECO:0007669"/>
    <property type="project" value="UniProtKB-KW"/>
</dbReference>
<dbReference type="VEuPathDB" id="VectorBase:MDOMA2_021143"/>
<evidence type="ECO:0000313" key="12">
    <source>
        <dbReference type="EnsemblMetazoa" id="MDOA000360-PA"/>
    </source>
</evidence>
<keyword evidence="7" id="KW-1015">Disulfide bond</keyword>
<evidence type="ECO:0000256" key="9">
    <source>
        <dbReference type="RuleBase" id="RU004440"/>
    </source>
</evidence>
<evidence type="ECO:0000256" key="6">
    <source>
        <dbReference type="ARBA" id="ARBA00022801"/>
    </source>
</evidence>
<dbReference type="FunFam" id="1.10.530.10:FF:000024">
    <property type="entry name" value="C-type lysozyme"/>
    <property type="match status" value="1"/>
</dbReference>
<gene>
    <name evidence="14" type="primary">LOC101900617</name>
</gene>
<evidence type="ECO:0000256" key="3">
    <source>
        <dbReference type="ARBA" id="ARBA00022529"/>
    </source>
</evidence>
<dbReference type="PROSITE" id="PS00128">
    <property type="entry name" value="GLYCOSYL_HYDROL_F22_1"/>
    <property type="match status" value="1"/>
</dbReference>
<keyword evidence="13" id="KW-1185">Reference proteome</keyword>
<evidence type="ECO:0000259" key="11">
    <source>
        <dbReference type="PROSITE" id="PS00128"/>
    </source>
</evidence>
<dbReference type="Pfam" id="PF00062">
    <property type="entry name" value="Lys"/>
    <property type="match status" value="1"/>
</dbReference>
<protein>
    <recommendedName>
        <fullName evidence="2">lysozyme</fullName>
        <ecNumber evidence="2">3.2.1.17</ecNumber>
    </recommendedName>
</protein>
<keyword evidence="5 10" id="KW-0732">Signal</keyword>
<proteinExistence type="inferred from homology"/>
<dbReference type="PANTHER" id="PTHR11407">
    <property type="entry name" value="LYSOZYME C"/>
    <property type="match status" value="1"/>
</dbReference>
<dbReference type="SMART" id="SM00263">
    <property type="entry name" value="LYZ1"/>
    <property type="match status" value="1"/>
</dbReference>
<dbReference type="GeneID" id="101900617"/>
<dbReference type="eggNOG" id="ENOG502RZU4">
    <property type="taxonomic scope" value="Eukaryota"/>
</dbReference>
<dbReference type="InterPro" id="IPR001916">
    <property type="entry name" value="Glyco_hydro_22"/>
</dbReference>
<evidence type="ECO:0000256" key="4">
    <source>
        <dbReference type="ARBA" id="ARBA00022638"/>
    </source>
</evidence>
<dbReference type="AlphaFoldDB" id="A0A1I8M1S3"/>
<dbReference type="OrthoDB" id="6692707at2759"/>
<dbReference type="SUPFAM" id="SSF53955">
    <property type="entry name" value="Lysozyme-like"/>
    <property type="match status" value="1"/>
</dbReference>
<dbReference type="PROSITE" id="PS51348">
    <property type="entry name" value="GLYCOSYL_HYDROL_F22_2"/>
    <property type="match status" value="1"/>
</dbReference>
<feature type="domain" description="Glycosyl hydrolases family 22 (GH22)" evidence="11">
    <location>
        <begin position="99"/>
        <end position="117"/>
    </location>
</feature>
<dbReference type="PANTHER" id="PTHR11407:SF63">
    <property type="entry name" value="LYSOZYME C"/>
    <property type="match status" value="1"/>
</dbReference>
<dbReference type="Gene3D" id="1.10.530.10">
    <property type="match status" value="1"/>
</dbReference>
<comment type="similarity">
    <text evidence="9">Belongs to the glycosyl hydrolase 22 family.</text>
</comment>
<evidence type="ECO:0000256" key="7">
    <source>
        <dbReference type="ARBA" id="ARBA00023157"/>
    </source>
</evidence>
<dbReference type="GO" id="GO:0003796">
    <property type="term" value="F:lysozyme activity"/>
    <property type="evidence" value="ECO:0007669"/>
    <property type="project" value="UniProtKB-EC"/>
</dbReference>
<dbReference type="RefSeq" id="XP_005187512.3">
    <property type="nucleotide sequence ID" value="XM_005187455.3"/>
</dbReference>
<reference evidence="12" key="1">
    <citation type="submission" date="2020-05" db="UniProtKB">
        <authorList>
            <consortium name="EnsemblMetazoa"/>
        </authorList>
    </citation>
    <scope>IDENTIFICATION</scope>
    <source>
        <strain evidence="12">Aabys</strain>
    </source>
</reference>
<dbReference type="GO" id="GO:0031640">
    <property type="term" value="P:killing of cells of another organism"/>
    <property type="evidence" value="ECO:0007669"/>
    <property type="project" value="UniProtKB-KW"/>
</dbReference>
<sequence length="148" mass="17137">MSLKMFNFKNSAALWALIYFTLLPPECTSKMFTRCQLAKELLRHDFPRSYLSNWVCLVENESGRSTSKVMQLSNQSVGYGLFQINSKNWCRKGRKGGICNIKCEDFLNDEISDDSRCAMQIFNRHGFQAWPGWMNKCRGRSLPDVSRC</sequence>
<keyword evidence="6" id="KW-0378">Hydrolase</keyword>
<comment type="catalytic activity">
    <reaction evidence="1">
        <text>Hydrolysis of (1-&gt;4)-beta-linkages between N-acetylmuramic acid and N-acetyl-D-glucosamine residues in a peptidoglycan and between N-acetyl-D-glucosamine residues in chitodextrins.</text>
        <dbReference type="EC" id="3.2.1.17"/>
    </reaction>
</comment>
<evidence type="ECO:0000256" key="1">
    <source>
        <dbReference type="ARBA" id="ARBA00000632"/>
    </source>
</evidence>
<dbReference type="PRINTS" id="PR00135">
    <property type="entry name" value="LYZLACT"/>
</dbReference>
<dbReference type="CDD" id="cd16899">
    <property type="entry name" value="LYZ_C_invert"/>
    <property type="match status" value="1"/>
</dbReference>
<feature type="chain" id="PRO_5044559723" description="lysozyme" evidence="10">
    <location>
        <begin position="30"/>
        <end position="148"/>
    </location>
</feature>
<evidence type="ECO:0000256" key="5">
    <source>
        <dbReference type="ARBA" id="ARBA00022729"/>
    </source>
</evidence>
<dbReference type="InterPro" id="IPR023346">
    <property type="entry name" value="Lysozyme-like_dom_sf"/>
</dbReference>